<keyword evidence="1" id="KW-0472">Membrane</keyword>
<protein>
    <recommendedName>
        <fullName evidence="4">Dolichyl-phosphate-mannose-protein mannosyltransferase</fullName>
    </recommendedName>
</protein>
<sequence>MLSFFRINDPFRLVGILVILVLIRAVFFFQVPPLLLPELNWLILGEKLGQGATMYVEVWDKTAPLSALIYRGLYYFLGNSILPYRILAMLVIFIQSAFFNWVLIRKNVYNEKSYLPALFYVLFACSTFDMLILSPSLMSLTFLLLVFRNILSLNEEAFDNEIFKTGIYLGIAILLYLPNFVFIIFIAIGFALFRTASTRQYLLFIYGISFIFSFFFIYYFWIGKLHFFFQNFLSNIFDFNWVSYLSWKTIIAVMLLPSFFLIISLLRIFNETSFINFQSNTQLLMLIWLAVALLSNVSAPNFGTYQLILLTPVFSLFVTYFFLLYRKKLLKEILFLAFIVLIGFNGYASGYPLGRLQNYINYENLYVSKPKEFDISQQKILVLGENLSYYHDNQLATPYLDWELSQAHFAYLDTYASMIATYENLEKDLPEIIIDEVGFAEKLFSKISILQKSYTKQGKFYFLKKEARKI</sequence>
<evidence type="ECO:0000313" key="2">
    <source>
        <dbReference type="EMBL" id="SFE57208.1"/>
    </source>
</evidence>
<dbReference type="RefSeq" id="WP_091539404.1">
    <property type="nucleotide sequence ID" value="NZ_FONY01000003.1"/>
</dbReference>
<reference evidence="2 3" key="1">
    <citation type="submission" date="2016-10" db="EMBL/GenBank/DDBJ databases">
        <authorList>
            <person name="de Groot N.N."/>
        </authorList>
    </citation>
    <scope>NUCLEOTIDE SEQUENCE [LARGE SCALE GENOMIC DNA]</scope>
    <source>
        <strain>GEY</strain>
        <strain evidence="3">DSM 9560</strain>
    </source>
</reference>
<feature type="transmembrane region" description="Helical" evidence="1">
    <location>
        <begin position="281"/>
        <end position="299"/>
    </location>
</feature>
<feature type="transmembrane region" description="Helical" evidence="1">
    <location>
        <begin position="167"/>
        <end position="193"/>
    </location>
</feature>
<dbReference type="EMBL" id="FONY01000003">
    <property type="protein sequence ID" value="SFE57208.1"/>
    <property type="molecule type" value="Genomic_DNA"/>
</dbReference>
<feature type="transmembrane region" description="Helical" evidence="1">
    <location>
        <begin position="305"/>
        <end position="326"/>
    </location>
</feature>
<keyword evidence="3" id="KW-1185">Reference proteome</keyword>
<gene>
    <name evidence="2" type="ORF">SAMN04488541_100373</name>
</gene>
<keyword evidence="1" id="KW-1133">Transmembrane helix</keyword>
<keyword evidence="1" id="KW-0812">Transmembrane</keyword>
<feature type="transmembrane region" description="Helical" evidence="1">
    <location>
        <begin position="82"/>
        <end position="103"/>
    </location>
</feature>
<feature type="transmembrane region" description="Helical" evidence="1">
    <location>
        <begin position="12"/>
        <end position="31"/>
    </location>
</feature>
<feature type="transmembrane region" description="Helical" evidence="1">
    <location>
        <begin position="241"/>
        <end position="269"/>
    </location>
</feature>
<organism evidence="2 3">
    <name type="scientific">Thermoflexibacter ruber</name>
    <dbReference type="NCBI Taxonomy" id="1003"/>
    <lineage>
        <taxon>Bacteria</taxon>
        <taxon>Pseudomonadati</taxon>
        <taxon>Bacteroidota</taxon>
        <taxon>Cytophagia</taxon>
        <taxon>Cytophagales</taxon>
        <taxon>Thermoflexibacteraceae</taxon>
        <taxon>Thermoflexibacter</taxon>
    </lineage>
</organism>
<accession>A0A1I2BN55</accession>
<dbReference type="OrthoDB" id="981402at2"/>
<proteinExistence type="predicted"/>
<dbReference type="STRING" id="1003.SAMN04488541_100373"/>
<name>A0A1I2BN55_9BACT</name>
<feature type="transmembrane region" description="Helical" evidence="1">
    <location>
        <begin position="200"/>
        <end position="221"/>
    </location>
</feature>
<dbReference type="AlphaFoldDB" id="A0A1I2BN55"/>
<dbReference type="Proteomes" id="UP000199513">
    <property type="component" value="Unassembled WGS sequence"/>
</dbReference>
<evidence type="ECO:0000256" key="1">
    <source>
        <dbReference type="SAM" id="Phobius"/>
    </source>
</evidence>
<evidence type="ECO:0000313" key="3">
    <source>
        <dbReference type="Proteomes" id="UP000199513"/>
    </source>
</evidence>
<evidence type="ECO:0008006" key="4">
    <source>
        <dbReference type="Google" id="ProtNLM"/>
    </source>
</evidence>
<feature type="transmembrane region" description="Helical" evidence="1">
    <location>
        <begin position="115"/>
        <end position="147"/>
    </location>
</feature>
<feature type="transmembrane region" description="Helical" evidence="1">
    <location>
        <begin position="333"/>
        <end position="354"/>
    </location>
</feature>